<accession>A0A0W0SVS6</accession>
<dbReference type="STRING" id="1212489.Ldro_1028"/>
<gene>
    <name evidence="3" type="primary">icmX</name>
    <name evidence="3" type="ORF">Ldro_1028</name>
</gene>
<dbReference type="AlphaFoldDB" id="A0A0W0SVS6"/>
<feature type="signal peptide" evidence="2">
    <location>
        <begin position="1"/>
        <end position="24"/>
    </location>
</feature>
<protein>
    <submittedName>
        <fullName evidence="3">Intracellular multiplication protein IcmX</fullName>
    </submittedName>
</protein>
<proteinExistence type="predicted"/>
<dbReference type="PATRIC" id="fig|1212489.4.peg.1083"/>
<evidence type="ECO:0000256" key="1">
    <source>
        <dbReference type="SAM" id="MobiDB-lite"/>
    </source>
</evidence>
<dbReference type="OrthoDB" id="5634380at2"/>
<evidence type="ECO:0000313" key="4">
    <source>
        <dbReference type="Proteomes" id="UP000054736"/>
    </source>
</evidence>
<sequence>MKLLSRYALPSVLFFAASSSFASAEGTTNDSMNELTTYLLNLGAYFGYSLQNSPTATDANGNQQPITISQNLLFNNGATAQLNENYVFNSYLGALLVNTAVPNATSFVATSGSTTNPYTPINAFANYTFTTPPYSSPAQDTVSVSPLIDQPPYQTDPVSQAILNILGTPDFSYCLNNDATAVVSCTYPSGTLNAYQVQSNSIGTLPTTQNYFTFAQTQPLLAELNVNSLISPLIYSQQSNTGTGSPSSAGASPTVSGGNNQQGLIATSQEQQAANFIRFATGAVTPLPLPNRNDYDNLLLKAQNTSKTYSATEQAIAQATLTSYLNSVRIFAAQSSVGIANLYYMLSKRLPQSQSTNNSGQQTSQALSEFAMATWRLYNPDLTSNTQWVTQINNASAATVQKEMAVLLAEINYQLYLSRQQQERMLLTNTMLLIQNARASQPSPTFTPPASSPGAMGTSGQ</sequence>
<reference evidence="3 4" key="1">
    <citation type="submission" date="2015-11" db="EMBL/GenBank/DDBJ databases">
        <title>Genomic analysis of 38 Legionella species identifies large and diverse effector repertoires.</title>
        <authorList>
            <person name="Burstein D."/>
            <person name="Amaro F."/>
            <person name="Zusman T."/>
            <person name="Lifshitz Z."/>
            <person name="Cohen O."/>
            <person name="Gilbert J.A."/>
            <person name="Pupko T."/>
            <person name="Shuman H.A."/>
            <person name="Segal G."/>
        </authorList>
    </citation>
    <scope>NUCLEOTIDE SEQUENCE [LARGE SCALE GENOMIC DNA]</scope>
    <source>
        <strain evidence="3 4">ATCC 700990</strain>
    </source>
</reference>
<keyword evidence="2" id="KW-0732">Signal</keyword>
<dbReference type="RefSeq" id="WP_058495349.1">
    <property type="nucleotide sequence ID" value="NZ_CAAAIU010000007.1"/>
</dbReference>
<feature type="compositionally biased region" description="Low complexity" evidence="1">
    <location>
        <begin position="241"/>
        <end position="258"/>
    </location>
</feature>
<organism evidence="3 4">
    <name type="scientific">Legionella drozanskii LLAP-1</name>
    <dbReference type="NCBI Taxonomy" id="1212489"/>
    <lineage>
        <taxon>Bacteria</taxon>
        <taxon>Pseudomonadati</taxon>
        <taxon>Pseudomonadota</taxon>
        <taxon>Gammaproteobacteria</taxon>
        <taxon>Legionellales</taxon>
        <taxon>Legionellaceae</taxon>
        <taxon>Legionella</taxon>
    </lineage>
</organism>
<comment type="caution">
    <text evidence="3">The sequence shown here is derived from an EMBL/GenBank/DDBJ whole genome shotgun (WGS) entry which is preliminary data.</text>
</comment>
<feature type="region of interest" description="Disordered" evidence="1">
    <location>
        <begin position="240"/>
        <end position="261"/>
    </location>
</feature>
<evidence type="ECO:0000313" key="3">
    <source>
        <dbReference type="EMBL" id="KTC87409.1"/>
    </source>
</evidence>
<keyword evidence="4" id="KW-1185">Reference proteome</keyword>
<name>A0A0W0SVS6_9GAMM</name>
<dbReference type="Proteomes" id="UP000054736">
    <property type="component" value="Unassembled WGS sequence"/>
</dbReference>
<dbReference type="NCBIfam" id="NF038225">
    <property type="entry name" value="IcmX_IVB"/>
    <property type="match status" value="1"/>
</dbReference>
<dbReference type="EMBL" id="LNXY01000020">
    <property type="protein sequence ID" value="KTC87409.1"/>
    <property type="molecule type" value="Genomic_DNA"/>
</dbReference>
<evidence type="ECO:0000256" key="2">
    <source>
        <dbReference type="SAM" id="SignalP"/>
    </source>
</evidence>
<feature type="region of interest" description="Disordered" evidence="1">
    <location>
        <begin position="438"/>
        <end position="461"/>
    </location>
</feature>
<feature type="chain" id="PRO_5006912383" evidence="2">
    <location>
        <begin position="25"/>
        <end position="461"/>
    </location>
</feature>